<evidence type="ECO:0000256" key="6">
    <source>
        <dbReference type="ARBA" id="ARBA00023180"/>
    </source>
</evidence>
<feature type="compositionally biased region" description="Basic and acidic residues" evidence="8">
    <location>
        <begin position="180"/>
        <end position="198"/>
    </location>
</feature>
<dbReference type="GO" id="GO:0098552">
    <property type="term" value="C:side of membrane"/>
    <property type="evidence" value="ECO:0007669"/>
    <property type="project" value="UniProtKB-KW"/>
</dbReference>
<sequence length="290" mass="29550">MLSRTSALFGLAVVANAHFFIQDPPYLGFDDTKMTQAPCGGFSPTIRDGASDFSVGGSAIAVLTTHGTVSWEYHAALVSDPTNWVTIYGSLNQKGVGDFCLPTVTAPKEWAGKHGVIQVIQHAHDGDLHQATGGPESVPGSCKNGTGVSAEFQKPPTQPATTLPGTVAPPPASTSAKPTSKHDHGDHSHHHESGHEATEPVPSSGGHAHPTTALSQVSSVPISKPSATATGVISGTGITTKLPSGTSRRNSTTSTGTPPAQFTGAAAGMNAGSNMVFALGGVLAIFGWAF</sequence>
<comment type="caution">
    <text evidence="11">The sequence shown here is derived from an EMBL/GenBank/DDBJ whole genome shotgun (WGS) entry which is preliminary data.</text>
</comment>
<keyword evidence="4 9" id="KW-0732">Signal</keyword>
<keyword evidence="6" id="KW-0325">Glycoprotein</keyword>
<evidence type="ECO:0000256" key="2">
    <source>
        <dbReference type="ARBA" id="ARBA00022475"/>
    </source>
</evidence>
<evidence type="ECO:0000256" key="9">
    <source>
        <dbReference type="SAM" id="SignalP"/>
    </source>
</evidence>
<evidence type="ECO:0000256" key="5">
    <source>
        <dbReference type="ARBA" id="ARBA00023136"/>
    </source>
</evidence>
<dbReference type="PANTHER" id="PTHR34992">
    <property type="entry name" value="HYPHAL ANASTAMOSIS-7 PROTEIN"/>
    <property type="match status" value="1"/>
</dbReference>
<keyword evidence="5" id="KW-0472">Membrane</keyword>
<gene>
    <name evidence="11" type="ORF">B0J11DRAFT_585008</name>
</gene>
<dbReference type="Proteomes" id="UP000700596">
    <property type="component" value="Unassembled WGS sequence"/>
</dbReference>
<evidence type="ECO:0000313" key="11">
    <source>
        <dbReference type="EMBL" id="KAH7113801.1"/>
    </source>
</evidence>
<name>A0A9P9D7J3_9PLEO</name>
<dbReference type="PANTHER" id="PTHR34992:SF1">
    <property type="entry name" value="COPPER ACQUISITION FACTOR BIM1-LIKE DOMAIN-CONTAINING PROTEIN"/>
    <property type="match status" value="1"/>
</dbReference>
<reference evidence="11" key="1">
    <citation type="journal article" date="2021" name="Nat. Commun.">
        <title>Genetic determinants of endophytism in the Arabidopsis root mycobiome.</title>
        <authorList>
            <person name="Mesny F."/>
            <person name="Miyauchi S."/>
            <person name="Thiergart T."/>
            <person name="Pickel B."/>
            <person name="Atanasova L."/>
            <person name="Karlsson M."/>
            <person name="Huettel B."/>
            <person name="Barry K.W."/>
            <person name="Haridas S."/>
            <person name="Chen C."/>
            <person name="Bauer D."/>
            <person name="Andreopoulos W."/>
            <person name="Pangilinan J."/>
            <person name="LaButti K."/>
            <person name="Riley R."/>
            <person name="Lipzen A."/>
            <person name="Clum A."/>
            <person name="Drula E."/>
            <person name="Henrissat B."/>
            <person name="Kohler A."/>
            <person name="Grigoriev I.V."/>
            <person name="Martin F.M."/>
            <person name="Hacquard S."/>
        </authorList>
    </citation>
    <scope>NUCLEOTIDE SEQUENCE</scope>
    <source>
        <strain evidence="11">MPI-CAGE-CH-0243</strain>
    </source>
</reference>
<accession>A0A9P9D7J3</accession>
<feature type="chain" id="PRO_5040509987" description="Copper acquisition factor BIM1-like domain-containing protein" evidence="9">
    <location>
        <begin position="18"/>
        <end position="290"/>
    </location>
</feature>
<evidence type="ECO:0000313" key="12">
    <source>
        <dbReference type="Proteomes" id="UP000700596"/>
    </source>
</evidence>
<feature type="compositionally biased region" description="Low complexity" evidence="8">
    <location>
        <begin position="244"/>
        <end position="257"/>
    </location>
</feature>
<evidence type="ECO:0000256" key="4">
    <source>
        <dbReference type="ARBA" id="ARBA00022729"/>
    </source>
</evidence>
<evidence type="ECO:0000259" key="10">
    <source>
        <dbReference type="Pfam" id="PF20238"/>
    </source>
</evidence>
<keyword evidence="7" id="KW-0449">Lipoprotein</keyword>
<dbReference type="InterPro" id="IPR046530">
    <property type="entry name" value="BIM1-like_dom"/>
</dbReference>
<keyword evidence="2" id="KW-1003">Cell membrane</keyword>
<feature type="region of interest" description="Disordered" evidence="8">
    <location>
        <begin position="127"/>
        <end position="261"/>
    </location>
</feature>
<evidence type="ECO:0000256" key="7">
    <source>
        <dbReference type="ARBA" id="ARBA00023288"/>
    </source>
</evidence>
<evidence type="ECO:0000256" key="3">
    <source>
        <dbReference type="ARBA" id="ARBA00022622"/>
    </source>
</evidence>
<evidence type="ECO:0000256" key="8">
    <source>
        <dbReference type="SAM" id="MobiDB-lite"/>
    </source>
</evidence>
<evidence type="ECO:0000256" key="1">
    <source>
        <dbReference type="ARBA" id="ARBA00004609"/>
    </source>
</evidence>
<feature type="signal peptide" evidence="9">
    <location>
        <begin position="1"/>
        <end position="17"/>
    </location>
</feature>
<dbReference type="EMBL" id="JAGMWT010000018">
    <property type="protein sequence ID" value="KAH7113801.1"/>
    <property type="molecule type" value="Genomic_DNA"/>
</dbReference>
<dbReference type="InterPro" id="IPR046936">
    <property type="entry name" value="BIM1-like"/>
</dbReference>
<feature type="domain" description="Copper acquisition factor BIM1-like" evidence="10">
    <location>
        <begin position="16"/>
        <end position="130"/>
    </location>
</feature>
<keyword evidence="12" id="KW-1185">Reference proteome</keyword>
<organism evidence="11 12">
    <name type="scientific">Dendryphion nanum</name>
    <dbReference type="NCBI Taxonomy" id="256645"/>
    <lineage>
        <taxon>Eukaryota</taxon>
        <taxon>Fungi</taxon>
        <taxon>Dikarya</taxon>
        <taxon>Ascomycota</taxon>
        <taxon>Pezizomycotina</taxon>
        <taxon>Dothideomycetes</taxon>
        <taxon>Pleosporomycetidae</taxon>
        <taxon>Pleosporales</taxon>
        <taxon>Torulaceae</taxon>
        <taxon>Dendryphion</taxon>
    </lineage>
</organism>
<dbReference type="GO" id="GO:0005886">
    <property type="term" value="C:plasma membrane"/>
    <property type="evidence" value="ECO:0007669"/>
    <property type="project" value="UniProtKB-SubCell"/>
</dbReference>
<feature type="compositionally biased region" description="Polar residues" evidence="8">
    <location>
        <begin position="212"/>
        <end position="243"/>
    </location>
</feature>
<dbReference type="AlphaFoldDB" id="A0A9P9D7J3"/>
<comment type="subcellular location">
    <subcellularLocation>
        <location evidence="1">Cell membrane</location>
        <topology evidence="1">Lipid-anchor</topology>
        <topology evidence="1">GPI-anchor</topology>
    </subcellularLocation>
</comment>
<dbReference type="CDD" id="cd21176">
    <property type="entry name" value="LPMO_auxiliary-like"/>
    <property type="match status" value="1"/>
</dbReference>
<keyword evidence="3" id="KW-0336">GPI-anchor</keyword>
<proteinExistence type="predicted"/>
<dbReference type="Pfam" id="PF20238">
    <property type="entry name" value="BIM1-like_dom"/>
    <property type="match status" value="1"/>
</dbReference>
<dbReference type="OrthoDB" id="2146436at2759"/>
<protein>
    <recommendedName>
        <fullName evidence="10">Copper acquisition factor BIM1-like domain-containing protein</fullName>
    </recommendedName>
</protein>